<evidence type="ECO:0000313" key="3">
    <source>
        <dbReference type="Proteomes" id="UP001194696"/>
    </source>
</evidence>
<dbReference type="InterPro" id="IPR011335">
    <property type="entry name" value="Restrct_endonuc-II-like"/>
</dbReference>
<proteinExistence type="predicted"/>
<comment type="caution">
    <text evidence="2">The sequence shown here is derived from an EMBL/GenBank/DDBJ whole genome shotgun (WGS) entry which is preliminary data.</text>
</comment>
<sequence length="435" mass="48850">MSALVEKQTFDLTPRSLDEVMKFAELMASSSIVPKEFIGKPGNILVAIQWGMELGLKPMQAMQNIAVINGRPSLWGDAVIALVRASPLCEYVNESLDNGMAVCRVKRVGEDEQMRTFSKADAERAGLSNKQGPWSQYPNRMMQMRARAFALRDVFPDVLRGMPIAEEVMDSPVERGSASRYVSPAEIVSNTALLPQRTEQHVHLIEKLEEVARTGGYEALAACWSGKLALEGGETLTLEDRKAIAVKRDGKPTAARDKYMREIVFERLAGGPRHEINGQALKWGVEAESFAREAYELETGYLVEPSAFVAHPDYPFIGCSPDGLIGQEGGYESKCPMDEAVHIHTWLNGMPDEHMPQIQGCMWVTGRSWWTFVSYDPRLNERLRLFYQRIERDDAYIQTQLLPALLQFETEVEQMRLCLEKRAQMGESMAPKEAA</sequence>
<evidence type="ECO:0000259" key="1">
    <source>
        <dbReference type="Pfam" id="PF09588"/>
    </source>
</evidence>
<gene>
    <name evidence="2" type="ORF">BGZ96_010705</name>
</gene>
<name>A0ABQ7KDG3_9FUNG</name>
<organism evidence="2 3">
    <name type="scientific">Linnemannia gamsii</name>
    <dbReference type="NCBI Taxonomy" id="64522"/>
    <lineage>
        <taxon>Eukaryota</taxon>
        <taxon>Fungi</taxon>
        <taxon>Fungi incertae sedis</taxon>
        <taxon>Mucoromycota</taxon>
        <taxon>Mortierellomycotina</taxon>
        <taxon>Mortierellomycetes</taxon>
        <taxon>Mortierellales</taxon>
        <taxon>Mortierellaceae</taxon>
        <taxon>Linnemannia</taxon>
    </lineage>
</organism>
<accession>A0ABQ7KDG3</accession>
<dbReference type="Proteomes" id="UP001194696">
    <property type="component" value="Unassembled WGS sequence"/>
</dbReference>
<dbReference type="InterPro" id="IPR051703">
    <property type="entry name" value="NF-kappa-B_Signaling_Reg"/>
</dbReference>
<reference evidence="2 3" key="1">
    <citation type="journal article" date="2020" name="Fungal Divers.">
        <title>Resolving the Mortierellaceae phylogeny through synthesis of multi-gene phylogenetics and phylogenomics.</title>
        <authorList>
            <person name="Vandepol N."/>
            <person name="Liber J."/>
            <person name="Desiro A."/>
            <person name="Na H."/>
            <person name="Kennedy M."/>
            <person name="Barry K."/>
            <person name="Grigoriev I.V."/>
            <person name="Miller A.N."/>
            <person name="O'Donnell K."/>
            <person name="Stajich J.E."/>
            <person name="Bonito G."/>
        </authorList>
    </citation>
    <scope>NUCLEOTIDE SEQUENCE [LARGE SCALE GENOMIC DNA]</scope>
    <source>
        <strain evidence="2 3">AD045</strain>
    </source>
</reference>
<dbReference type="PANTHER" id="PTHR46609">
    <property type="entry name" value="EXONUCLEASE, PHAGE-TYPE/RECB, C-TERMINAL DOMAIN-CONTAINING PROTEIN"/>
    <property type="match status" value="1"/>
</dbReference>
<evidence type="ECO:0000313" key="2">
    <source>
        <dbReference type="EMBL" id="KAG0295902.1"/>
    </source>
</evidence>
<dbReference type="CDD" id="cd22343">
    <property type="entry name" value="PDDEXK_lambda_exonuclease-like"/>
    <property type="match status" value="1"/>
</dbReference>
<protein>
    <recommendedName>
        <fullName evidence="1">YqaJ viral recombinase domain-containing protein</fullName>
    </recommendedName>
</protein>
<dbReference type="PANTHER" id="PTHR46609:SF6">
    <property type="entry name" value="EXONUCLEASE, PHAGE-TYPE_RECB, C-TERMINAL DOMAIN-CONTAINING PROTEIN-RELATED"/>
    <property type="match status" value="1"/>
</dbReference>
<dbReference type="InterPro" id="IPR011604">
    <property type="entry name" value="PDDEXK-like_dom_sf"/>
</dbReference>
<dbReference type="InterPro" id="IPR019080">
    <property type="entry name" value="YqaJ_viral_recombinase"/>
</dbReference>
<dbReference type="EMBL" id="JAAAIM010000071">
    <property type="protein sequence ID" value="KAG0295902.1"/>
    <property type="molecule type" value="Genomic_DNA"/>
</dbReference>
<dbReference type="Gene3D" id="3.90.320.10">
    <property type="match status" value="1"/>
</dbReference>
<dbReference type="Pfam" id="PF09588">
    <property type="entry name" value="YqaJ"/>
    <property type="match status" value="1"/>
</dbReference>
<dbReference type="SUPFAM" id="SSF52980">
    <property type="entry name" value="Restriction endonuclease-like"/>
    <property type="match status" value="1"/>
</dbReference>
<keyword evidence="3" id="KW-1185">Reference proteome</keyword>
<feature type="domain" description="YqaJ viral recombinase" evidence="1">
    <location>
        <begin position="261"/>
        <end position="367"/>
    </location>
</feature>